<dbReference type="AlphaFoldDB" id="A0A856MMQ4"/>
<evidence type="ECO:0000256" key="1">
    <source>
        <dbReference type="SAM" id="MobiDB-lite"/>
    </source>
</evidence>
<dbReference type="EMBL" id="CP030119">
    <property type="protein sequence ID" value="QDL12715.1"/>
    <property type="molecule type" value="Genomic_DNA"/>
</dbReference>
<feature type="region of interest" description="Disordered" evidence="1">
    <location>
        <begin position="195"/>
        <end position="216"/>
    </location>
</feature>
<geneLocation type="plasmid" evidence="3">
    <name>pboct1</name>
</geneLocation>
<organism evidence="2 3">
    <name type="scientific">Brasilonema sennae CENA114</name>
    <dbReference type="NCBI Taxonomy" id="415709"/>
    <lineage>
        <taxon>Bacteria</taxon>
        <taxon>Bacillati</taxon>
        <taxon>Cyanobacteriota</taxon>
        <taxon>Cyanophyceae</taxon>
        <taxon>Nostocales</taxon>
        <taxon>Scytonemataceae</taxon>
        <taxon>Brasilonema</taxon>
        <taxon>Bromeliae group (in: Brasilonema)</taxon>
    </lineage>
</organism>
<evidence type="ECO:0000313" key="2">
    <source>
        <dbReference type="EMBL" id="QDL12715.1"/>
    </source>
</evidence>
<dbReference type="RefSeq" id="WP_169267510.1">
    <property type="nucleotide sequence ID" value="NZ_CAWOXK010000002.1"/>
</dbReference>
<keyword evidence="3" id="KW-1185">Reference proteome</keyword>
<gene>
    <name evidence="2" type="ORF">DP114_33795</name>
</gene>
<feature type="compositionally biased region" description="Polar residues" evidence="1">
    <location>
        <begin position="200"/>
        <end position="216"/>
    </location>
</feature>
<name>A0A856MMQ4_9CYAN</name>
<reference evidence="2 3" key="1">
    <citation type="submission" date="2018-06" db="EMBL/GenBank/DDBJ databases">
        <title>Comparative genomics of Brasilonema spp. strains.</title>
        <authorList>
            <person name="Alvarenga D.O."/>
            <person name="Fiore M.F."/>
            <person name="Varani A.M."/>
        </authorList>
    </citation>
    <scope>NUCLEOTIDE SEQUENCE [LARGE SCALE GENOMIC DNA]</scope>
    <source>
        <strain evidence="2 3">CENA114</strain>
        <plasmid evidence="3">pboct1</plasmid>
    </source>
</reference>
<sequence length="216" mass="24858">MQQQSLFDIEQTIKNSKLKGEKILTPNLQKMLKILASMGMDRKVFACLLELAEVDAQLIKYLAGPTITGGREWRDTIPSWVWQAIVIDRLDTILEEVDKGEIGKLATPSEVLAVMMPITFEVPLSWEWTNVYLYCSHTSLIKHQPFPNYNYDKLWESIGSTPINYKQIQHDYENIATDIRTRVIKSASNEWGKKLKQKPLESNQSTEINNPQLSLF</sequence>
<accession>A0A856MMQ4</accession>
<dbReference type="KEGG" id="bsen:DP114_33795"/>
<evidence type="ECO:0000313" key="3">
    <source>
        <dbReference type="Proteomes" id="UP000503129"/>
    </source>
</evidence>
<proteinExistence type="predicted"/>
<protein>
    <submittedName>
        <fullName evidence="2">Uncharacterized protein</fullName>
    </submittedName>
</protein>
<dbReference type="Proteomes" id="UP000503129">
    <property type="component" value="Plasmid pBOCT1"/>
</dbReference>
<keyword evidence="2" id="KW-0614">Plasmid</keyword>